<dbReference type="SUPFAM" id="SSF51182">
    <property type="entry name" value="RmlC-like cupins"/>
    <property type="match status" value="1"/>
</dbReference>
<dbReference type="Gene3D" id="2.60.120.10">
    <property type="entry name" value="Jelly Rolls"/>
    <property type="match status" value="1"/>
</dbReference>
<dbReference type="Pfam" id="PF12973">
    <property type="entry name" value="Cupin_7"/>
    <property type="match status" value="1"/>
</dbReference>
<dbReference type="InterPro" id="IPR012807">
    <property type="entry name" value="Anti-sigma_ChrR"/>
</dbReference>
<feature type="domain" description="ChrR-like cupin" evidence="1">
    <location>
        <begin position="115"/>
        <end position="202"/>
    </location>
</feature>
<dbReference type="InterPro" id="IPR041916">
    <property type="entry name" value="Anti_sigma_zinc_sf"/>
</dbReference>
<dbReference type="Proteomes" id="UP000219329">
    <property type="component" value="Unassembled WGS sequence"/>
</dbReference>
<dbReference type="NCBIfam" id="TIGR02451">
    <property type="entry name" value="anti_sig_ChrR"/>
    <property type="match status" value="1"/>
</dbReference>
<dbReference type="InterPro" id="IPR025979">
    <property type="entry name" value="ChrR-like_cupin_dom"/>
</dbReference>
<dbReference type="AlphaFoldDB" id="A0A2A5W772"/>
<dbReference type="InterPro" id="IPR011051">
    <property type="entry name" value="RmlC_Cupin_sf"/>
</dbReference>
<name>A0A2A5W772_9GAMM</name>
<evidence type="ECO:0000313" key="2">
    <source>
        <dbReference type="EMBL" id="PDH32339.1"/>
    </source>
</evidence>
<dbReference type="InterPro" id="IPR014710">
    <property type="entry name" value="RmlC-like_jellyroll"/>
</dbReference>
<organism evidence="2 3">
    <name type="scientific">OM182 bacterium MED-G28</name>
    <dbReference type="NCBI Taxonomy" id="1986256"/>
    <lineage>
        <taxon>Bacteria</taxon>
        <taxon>Pseudomonadati</taxon>
        <taxon>Pseudomonadota</taxon>
        <taxon>Gammaproteobacteria</taxon>
        <taxon>OMG group</taxon>
        <taxon>OM182 clade</taxon>
    </lineage>
</organism>
<dbReference type="CDD" id="cd20301">
    <property type="entry name" value="cupin_ChrR"/>
    <property type="match status" value="1"/>
</dbReference>
<sequence>MNIDLDCHPTTEILNKYVQGSLPTGWNVVLSAHLELCQKCRHEYGDLESAEVLSWSKGPVEEVANDFSDLVSNIIQQPQHAAADTPLPQESSITEIHMLDHSFTLPRVLAKAANDGLEWKKLAGGINQAKVNIDTETQCEFIYMSPGSQTPMHRHQGNEITLVLDGSFSDASGTYEAADFVIRNSEDEHQPVSEEGCLCFAVLDSPLTFTQGLARLFNPINRFKFRKTIAHQS</sequence>
<dbReference type="Gene3D" id="1.10.10.1320">
    <property type="entry name" value="Anti-sigma factor, zinc-finger domain"/>
    <property type="match status" value="1"/>
</dbReference>
<reference evidence="2 3" key="1">
    <citation type="submission" date="2017-08" db="EMBL/GenBank/DDBJ databases">
        <title>Fine stratification of microbial communities through a metagenomic profile of the photic zone.</title>
        <authorList>
            <person name="Haro-Moreno J.M."/>
            <person name="Lopez-Perez M."/>
            <person name="De La Torre J."/>
            <person name="Picazo A."/>
            <person name="Camacho A."/>
            <person name="Rodriguez-Valera F."/>
        </authorList>
    </citation>
    <scope>NUCLEOTIDE SEQUENCE [LARGE SCALE GENOMIC DNA]</scope>
    <source>
        <strain evidence="2">MED-G28</strain>
    </source>
</reference>
<accession>A0A2A5W772</accession>
<evidence type="ECO:0000313" key="3">
    <source>
        <dbReference type="Proteomes" id="UP000219329"/>
    </source>
</evidence>
<protein>
    <recommendedName>
        <fullName evidence="1">ChrR-like cupin domain-containing protein</fullName>
    </recommendedName>
</protein>
<comment type="caution">
    <text evidence="2">The sequence shown here is derived from an EMBL/GenBank/DDBJ whole genome shotgun (WGS) entry which is preliminary data.</text>
</comment>
<evidence type="ECO:0000259" key="1">
    <source>
        <dbReference type="Pfam" id="PF12973"/>
    </source>
</evidence>
<proteinExistence type="predicted"/>
<dbReference type="EMBL" id="NTJZ01000018">
    <property type="protein sequence ID" value="PDH32339.1"/>
    <property type="molecule type" value="Genomic_DNA"/>
</dbReference>
<gene>
    <name evidence="2" type="ORF">CNF02_12370</name>
</gene>